<keyword evidence="2" id="KW-0472">Membrane</keyword>
<dbReference type="AlphaFoldDB" id="A0A6G7WJN4"/>
<feature type="transmembrane region" description="Helical" evidence="2">
    <location>
        <begin position="64"/>
        <end position="82"/>
    </location>
</feature>
<evidence type="ECO:0000313" key="4">
    <source>
        <dbReference type="Proteomes" id="UP000501830"/>
    </source>
</evidence>
<evidence type="ECO:0000256" key="2">
    <source>
        <dbReference type="SAM" id="Phobius"/>
    </source>
</evidence>
<feature type="region of interest" description="Disordered" evidence="1">
    <location>
        <begin position="1"/>
        <end position="37"/>
    </location>
</feature>
<dbReference type="EMBL" id="CP049889">
    <property type="protein sequence ID" value="QIK52452.1"/>
    <property type="molecule type" value="Genomic_DNA"/>
</dbReference>
<dbReference type="RefSeq" id="WP_166063482.1">
    <property type="nucleotide sequence ID" value="NZ_CP049889.1"/>
</dbReference>
<dbReference type="KEGG" id="jpo:G7058_10580"/>
<evidence type="ECO:0008006" key="5">
    <source>
        <dbReference type="Google" id="ProtNLM"/>
    </source>
</evidence>
<protein>
    <recommendedName>
        <fullName evidence="5">Glycine zipper family protein</fullName>
    </recommendedName>
</protein>
<keyword evidence="4" id="KW-1185">Reference proteome</keyword>
<proteinExistence type="predicted"/>
<reference evidence="3 4" key="1">
    <citation type="journal article" date="2017" name="Int. J. Syst. Evol. Microbiol.">
        <title>Jeotgalibaca porci sp. nov. and Jeotgalibaca arthritidis sp. nov., isolated from pigs, and emended description of the genus Jeotgalibaca.</title>
        <authorList>
            <person name="Zamora L."/>
            <person name="Perez-Sancho M."/>
            <person name="Dominguez L."/>
            <person name="Fernandez-Garayzabal J.F."/>
            <person name="Vela A.I."/>
        </authorList>
    </citation>
    <scope>NUCLEOTIDE SEQUENCE [LARGE SCALE GENOMIC DNA]</scope>
    <source>
        <strain evidence="3 4">CCUG 69148</strain>
    </source>
</reference>
<feature type="transmembrane region" description="Helical" evidence="2">
    <location>
        <begin position="39"/>
        <end position="58"/>
    </location>
</feature>
<name>A0A6G7WJN4_9LACT</name>
<feature type="compositionally biased region" description="Polar residues" evidence="1">
    <location>
        <begin position="7"/>
        <end position="21"/>
    </location>
</feature>
<accession>A0A6G7WJN4</accession>
<keyword evidence="2" id="KW-1133">Transmembrane helix</keyword>
<evidence type="ECO:0000256" key="1">
    <source>
        <dbReference type="SAM" id="MobiDB-lite"/>
    </source>
</evidence>
<keyword evidence="2" id="KW-0812">Transmembrane</keyword>
<dbReference type="Proteomes" id="UP000501830">
    <property type="component" value="Chromosome"/>
</dbReference>
<evidence type="ECO:0000313" key="3">
    <source>
        <dbReference type="EMBL" id="QIK52452.1"/>
    </source>
</evidence>
<dbReference type="GeneID" id="94553731"/>
<organism evidence="3 4">
    <name type="scientific">Jeotgalibaca porci</name>
    <dbReference type="NCBI Taxonomy" id="1868793"/>
    <lineage>
        <taxon>Bacteria</taxon>
        <taxon>Bacillati</taxon>
        <taxon>Bacillota</taxon>
        <taxon>Bacilli</taxon>
        <taxon>Lactobacillales</taxon>
        <taxon>Carnobacteriaceae</taxon>
        <taxon>Jeotgalibaca</taxon>
    </lineage>
</organism>
<sequence length="101" mass="11260">MAKKKGSNIQRKNIKPQTSLYHSLGDNSKDESNQPTEHVNSFTFTTIGMFAGLIIGLLLDEISWGFGIGLLLGAIIDIILNYRNKKAFERKFGILDKTSTE</sequence>
<gene>
    <name evidence="3" type="ORF">G7058_10580</name>
</gene>